<evidence type="ECO:0000313" key="2">
    <source>
        <dbReference type="EMBL" id="THU94018.1"/>
    </source>
</evidence>
<keyword evidence="4" id="KW-1185">Reference proteome</keyword>
<feature type="region of interest" description="Disordered" evidence="1">
    <location>
        <begin position="1"/>
        <end position="55"/>
    </location>
</feature>
<name>A0A4S8LWP6_DENBC</name>
<accession>A0A4S8LWP6</accession>
<evidence type="ECO:0000313" key="3">
    <source>
        <dbReference type="EMBL" id="THU94064.1"/>
    </source>
</evidence>
<feature type="compositionally biased region" description="Basic and acidic residues" evidence="1">
    <location>
        <begin position="10"/>
        <end position="55"/>
    </location>
</feature>
<dbReference type="EMBL" id="ML179233">
    <property type="protein sequence ID" value="THU94018.1"/>
    <property type="molecule type" value="Genomic_DNA"/>
</dbReference>
<organism evidence="3 4">
    <name type="scientific">Dendrothele bispora (strain CBS 962.96)</name>
    <dbReference type="NCBI Taxonomy" id="1314807"/>
    <lineage>
        <taxon>Eukaryota</taxon>
        <taxon>Fungi</taxon>
        <taxon>Dikarya</taxon>
        <taxon>Basidiomycota</taxon>
        <taxon>Agaricomycotina</taxon>
        <taxon>Agaricomycetes</taxon>
        <taxon>Agaricomycetidae</taxon>
        <taxon>Agaricales</taxon>
        <taxon>Agaricales incertae sedis</taxon>
        <taxon>Dendrothele</taxon>
    </lineage>
</organism>
<dbReference type="AlphaFoldDB" id="A0A4S8LWP6"/>
<reference evidence="3 4" key="1">
    <citation type="journal article" date="2019" name="Nat. Ecol. Evol.">
        <title>Megaphylogeny resolves global patterns of mushroom evolution.</title>
        <authorList>
            <person name="Varga T."/>
            <person name="Krizsan K."/>
            <person name="Foldi C."/>
            <person name="Dima B."/>
            <person name="Sanchez-Garcia M."/>
            <person name="Sanchez-Ramirez S."/>
            <person name="Szollosi G.J."/>
            <person name="Szarkandi J.G."/>
            <person name="Papp V."/>
            <person name="Albert L."/>
            <person name="Andreopoulos W."/>
            <person name="Angelini C."/>
            <person name="Antonin V."/>
            <person name="Barry K.W."/>
            <person name="Bougher N.L."/>
            <person name="Buchanan P."/>
            <person name="Buyck B."/>
            <person name="Bense V."/>
            <person name="Catcheside P."/>
            <person name="Chovatia M."/>
            <person name="Cooper J."/>
            <person name="Damon W."/>
            <person name="Desjardin D."/>
            <person name="Finy P."/>
            <person name="Geml J."/>
            <person name="Haridas S."/>
            <person name="Hughes K."/>
            <person name="Justo A."/>
            <person name="Karasinski D."/>
            <person name="Kautmanova I."/>
            <person name="Kiss B."/>
            <person name="Kocsube S."/>
            <person name="Kotiranta H."/>
            <person name="LaButti K.M."/>
            <person name="Lechner B.E."/>
            <person name="Liimatainen K."/>
            <person name="Lipzen A."/>
            <person name="Lukacs Z."/>
            <person name="Mihaltcheva S."/>
            <person name="Morgado L.N."/>
            <person name="Niskanen T."/>
            <person name="Noordeloos M.E."/>
            <person name="Ohm R.A."/>
            <person name="Ortiz-Santana B."/>
            <person name="Ovrebo C."/>
            <person name="Racz N."/>
            <person name="Riley R."/>
            <person name="Savchenko A."/>
            <person name="Shiryaev A."/>
            <person name="Soop K."/>
            <person name="Spirin V."/>
            <person name="Szebenyi C."/>
            <person name="Tomsovsky M."/>
            <person name="Tulloss R.E."/>
            <person name="Uehling J."/>
            <person name="Grigoriev I.V."/>
            <person name="Vagvolgyi C."/>
            <person name="Papp T."/>
            <person name="Martin F.M."/>
            <person name="Miettinen O."/>
            <person name="Hibbett D.S."/>
            <person name="Nagy L.G."/>
        </authorList>
    </citation>
    <scope>NUCLEOTIDE SEQUENCE [LARGE SCALE GENOMIC DNA]</scope>
    <source>
        <strain evidence="3 4">CBS 962.96</strain>
    </source>
</reference>
<proteinExistence type="predicted"/>
<dbReference type="Proteomes" id="UP000297245">
    <property type="component" value="Unassembled WGS sequence"/>
</dbReference>
<evidence type="ECO:0000313" key="4">
    <source>
        <dbReference type="Proteomes" id="UP000297245"/>
    </source>
</evidence>
<sequence>MHTKSPGQEDDNKTCHPRRMVGEEVNREAERGGDGEPDREADRLGNTDRKADRGA</sequence>
<evidence type="ECO:0000256" key="1">
    <source>
        <dbReference type="SAM" id="MobiDB-lite"/>
    </source>
</evidence>
<dbReference type="EMBL" id="ML179233">
    <property type="protein sequence ID" value="THU94064.1"/>
    <property type="molecule type" value="Genomic_DNA"/>
</dbReference>
<protein>
    <submittedName>
        <fullName evidence="3">Uncharacterized protein</fullName>
    </submittedName>
</protein>
<gene>
    <name evidence="2" type="ORF">K435DRAFT_779597</name>
    <name evidence="3" type="ORF">K435DRAFT_779605</name>
</gene>
<feature type="non-terminal residue" evidence="3">
    <location>
        <position position="55"/>
    </location>
</feature>